<dbReference type="AlphaFoldDB" id="A0A1X7KVY7"/>
<dbReference type="STRING" id="150121.SAMN06296010_3021"/>
<accession>A0A1X7KVY7</accession>
<evidence type="ECO:0000313" key="1">
    <source>
        <dbReference type="EMBL" id="SMG45628.1"/>
    </source>
</evidence>
<sequence length="138" mass="15160">MRMPVTDAPIPPYDGPRGILHADRHDVAARLFVSTFLKRNTSTLPRVDFEVVGMAGLQGELAELGGYSMGSFTLFATRQPWAITTQLALECVLIWERASIAARYGDQVVVLEPGMRILVSSEPEAAADRAMERTRPTS</sequence>
<dbReference type="EMBL" id="FXAY01000005">
    <property type="protein sequence ID" value="SMG45628.1"/>
    <property type="molecule type" value="Genomic_DNA"/>
</dbReference>
<name>A0A1X7KVY7_9MICO</name>
<dbReference type="Proteomes" id="UP000193244">
    <property type="component" value="Unassembled WGS sequence"/>
</dbReference>
<reference evidence="2" key="1">
    <citation type="submission" date="2017-04" db="EMBL/GenBank/DDBJ databases">
        <authorList>
            <person name="Varghese N."/>
            <person name="Submissions S."/>
        </authorList>
    </citation>
    <scope>NUCLEOTIDE SEQUENCE [LARGE SCALE GENOMIC DNA]</scope>
    <source>
        <strain evidence="2">VKM Ac-2510</strain>
    </source>
</reference>
<keyword evidence="2" id="KW-1185">Reference proteome</keyword>
<evidence type="ECO:0000313" key="2">
    <source>
        <dbReference type="Proteomes" id="UP000193244"/>
    </source>
</evidence>
<proteinExistence type="predicted"/>
<gene>
    <name evidence="1" type="ORF">SAMN06296010_3021</name>
</gene>
<protein>
    <submittedName>
        <fullName evidence="1">Uncharacterized protein</fullName>
    </submittedName>
</protein>
<organism evidence="1 2">
    <name type="scientific">Agreia pratensis</name>
    <dbReference type="NCBI Taxonomy" id="150121"/>
    <lineage>
        <taxon>Bacteria</taxon>
        <taxon>Bacillati</taxon>
        <taxon>Actinomycetota</taxon>
        <taxon>Actinomycetes</taxon>
        <taxon>Micrococcales</taxon>
        <taxon>Microbacteriaceae</taxon>
        <taxon>Agreia</taxon>
    </lineage>
</organism>